<dbReference type="InterPro" id="IPR003594">
    <property type="entry name" value="HATPase_dom"/>
</dbReference>
<dbReference type="Pfam" id="PF02518">
    <property type="entry name" value="HATPase_c"/>
    <property type="match status" value="1"/>
</dbReference>
<dbReference type="Pfam" id="PF07730">
    <property type="entry name" value="HisKA_3"/>
    <property type="match status" value="1"/>
</dbReference>
<evidence type="ECO:0000256" key="5">
    <source>
        <dbReference type="ARBA" id="ARBA00022741"/>
    </source>
</evidence>
<dbReference type="EC" id="2.7.13.3" evidence="2"/>
<evidence type="ECO:0000256" key="9">
    <source>
        <dbReference type="SAM" id="Phobius"/>
    </source>
</evidence>
<dbReference type="PROSITE" id="PS50109">
    <property type="entry name" value="HIS_KIN"/>
    <property type="match status" value="1"/>
</dbReference>
<keyword evidence="3" id="KW-0597">Phosphoprotein</keyword>
<dbReference type="InterPro" id="IPR011712">
    <property type="entry name" value="Sig_transdc_His_kin_sub3_dim/P"/>
</dbReference>
<gene>
    <name evidence="11" type="primary">nreB_1</name>
    <name evidence="11" type="ORF">NCTC11179_00306</name>
</gene>
<dbReference type="PANTHER" id="PTHR24421:SF10">
    <property type="entry name" value="NITRATE_NITRITE SENSOR PROTEIN NARQ"/>
    <property type="match status" value="1"/>
</dbReference>
<keyword evidence="9" id="KW-1133">Transmembrane helix</keyword>
<dbReference type="InterPro" id="IPR019734">
    <property type="entry name" value="TPR_rpt"/>
</dbReference>
<dbReference type="SUPFAM" id="SSF55874">
    <property type="entry name" value="ATPase domain of HSP90 chaperone/DNA topoisomerase II/histidine kinase"/>
    <property type="match status" value="1"/>
</dbReference>
<dbReference type="AlphaFoldDB" id="A0A378RKA0"/>
<keyword evidence="7" id="KW-0067">ATP-binding</keyword>
<evidence type="ECO:0000256" key="7">
    <source>
        <dbReference type="ARBA" id="ARBA00022840"/>
    </source>
</evidence>
<reference evidence="11 12" key="1">
    <citation type="submission" date="2018-06" db="EMBL/GenBank/DDBJ databases">
        <authorList>
            <consortium name="Pathogen Informatics"/>
            <person name="Doyle S."/>
        </authorList>
    </citation>
    <scope>NUCLEOTIDE SEQUENCE [LARGE SCALE GENOMIC DNA]</scope>
    <source>
        <strain evidence="11 12">NCTC11179</strain>
    </source>
</reference>
<dbReference type="GO" id="GO:0005524">
    <property type="term" value="F:ATP binding"/>
    <property type="evidence" value="ECO:0007669"/>
    <property type="project" value="UniProtKB-KW"/>
</dbReference>
<evidence type="ECO:0000256" key="2">
    <source>
        <dbReference type="ARBA" id="ARBA00012438"/>
    </source>
</evidence>
<keyword evidence="9" id="KW-0812">Transmembrane</keyword>
<evidence type="ECO:0000256" key="6">
    <source>
        <dbReference type="ARBA" id="ARBA00022777"/>
    </source>
</evidence>
<proteinExistence type="predicted"/>
<feature type="transmembrane region" description="Helical" evidence="9">
    <location>
        <begin position="413"/>
        <end position="434"/>
    </location>
</feature>
<evidence type="ECO:0000256" key="4">
    <source>
        <dbReference type="ARBA" id="ARBA00022679"/>
    </source>
</evidence>
<dbReference type="Gene3D" id="1.20.5.1930">
    <property type="match status" value="1"/>
</dbReference>
<keyword evidence="8" id="KW-0902">Two-component regulatory system</keyword>
<keyword evidence="9" id="KW-0472">Membrane</keyword>
<dbReference type="SUPFAM" id="SSF48452">
    <property type="entry name" value="TPR-like"/>
    <property type="match status" value="2"/>
</dbReference>
<protein>
    <recommendedName>
        <fullName evidence="2">histidine kinase</fullName>
        <ecNumber evidence="2">2.7.13.3</ecNumber>
    </recommendedName>
</protein>
<dbReference type="GO" id="GO:0016020">
    <property type="term" value="C:membrane"/>
    <property type="evidence" value="ECO:0007669"/>
    <property type="project" value="InterPro"/>
</dbReference>
<dbReference type="EMBL" id="UGQL01000001">
    <property type="protein sequence ID" value="STZ26779.1"/>
    <property type="molecule type" value="Genomic_DNA"/>
</dbReference>
<dbReference type="InterPro" id="IPR005467">
    <property type="entry name" value="His_kinase_dom"/>
</dbReference>
<keyword evidence="5" id="KW-0547">Nucleotide-binding</keyword>
<evidence type="ECO:0000259" key="10">
    <source>
        <dbReference type="PROSITE" id="PS50109"/>
    </source>
</evidence>
<sequence>MQYRSCFILFLFFSLLSCSDRPLAEKHSAISTILDSLEEDSLSTQKKHRVLDSIFDHLAHNSNNAQHRELLFDAANTAYNVKHLDLYLRISQNLLELAKKDKDTAHIARSYYYLGDYYEDIVKLDSAYASYSYAVKFYETQKDTLHIGMMQKSMAVILFEEGLFNQAEVEAFNALKNLNHYNDKKLLIEAYSTVAGILDQNSQKEEAILYNQKALNLINTLNSKENTTYSKLGIYNNIGYQYNSLREYEKAEKTFLEGLALLDINSKKSLFHAMLLNNLAFTYIKTNQLNKAEKFVLEAFVIRDSLQNPQGLISSYSRLGELYLAKKDTLQAIDYWKKGFKTSEQVKARNTALTNLRYLSLYDQKNAMEYAQRYYEINDSLKTLQIENRTKFARIEYETAQLEARNELLSQRLTIFSILSILGVLLSVLIYIVFKQKMIQKRLLFEQHQQNDRELIYKLILQQEEIAKNTLLDERTRISAELHDGIINTLFNIRLMLSNECKQENRDLIASEIEGAQQQIRRISHNLQDQTLTLGSFTPILENLIEKNSTDQHAFTLLIARNFDWSTFDYETKMNIYRIIQESIQNIIKHAQATRAIISIVESTSNYHIKIQDNGVGFKVSQVKKGIGLKNIQYRVNQMNAILTINSTEKKGTIIEVILSKVK</sequence>
<dbReference type="Gene3D" id="3.30.565.10">
    <property type="entry name" value="Histidine kinase-like ATPase, C-terminal domain"/>
    <property type="match status" value="1"/>
</dbReference>
<dbReference type="GO" id="GO:0000155">
    <property type="term" value="F:phosphorelay sensor kinase activity"/>
    <property type="evidence" value="ECO:0007669"/>
    <property type="project" value="InterPro"/>
</dbReference>
<evidence type="ECO:0000256" key="3">
    <source>
        <dbReference type="ARBA" id="ARBA00022553"/>
    </source>
</evidence>
<dbReference type="SMART" id="SM00028">
    <property type="entry name" value="TPR"/>
    <property type="match status" value="5"/>
</dbReference>
<organism evidence="11 12">
    <name type="scientific">Myroides odoratus</name>
    <name type="common">Flavobacterium odoratum</name>
    <dbReference type="NCBI Taxonomy" id="256"/>
    <lineage>
        <taxon>Bacteria</taxon>
        <taxon>Pseudomonadati</taxon>
        <taxon>Bacteroidota</taxon>
        <taxon>Flavobacteriia</taxon>
        <taxon>Flavobacteriales</taxon>
        <taxon>Flavobacteriaceae</taxon>
        <taxon>Myroides</taxon>
    </lineage>
</organism>
<dbReference type="SMART" id="SM00387">
    <property type="entry name" value="HATPase_c"/>
    <property type="match status" value="1"/>
</dbReference>
<feature type="domain" description="Histidine kinase" evidence="10">
    <location>
        <begin position="477"/>
        <end position="663"/>
    </location>
</feature>
<dbReference type="Gene3D" id="1.25.40.10">
    <property type="entry name" value="Tetratricopeptide repeat domain"/>
    <property type="match status" value="1"/>
</dbReference>
<accession>A0A378RKA0</accession>
<dbReference type="Proteomes" id="UP000255024">
    <property type="component" value="Unassembled WGS sequence"/>
</dbReference>
<dbReference type="PROSITE" id="PS51257">
    <property type="entry name" value="PROKAR_LIPOPROTEIN"/>
    <property type="match status" value="1"/>
</dbReference>
<dbReference type="GO" id="GO:0046983">
    <property type="term" value="F:protein dimerization activity"/>
    <property type="evidence" value="ECO:0007669"/>
    <property type="project" value="InterPro"/>
</dbReference>
<evidence type="ECO:0000256" key="8">
    <source>
        <dbReference type="ARBA" id="ARBA00023012"/>
    </source>
</evidence>
<evidence type="ECO:0000256" key="1">
    <source>
        <dbReference type="ARBA" id="ARBA00000085"/>
    </source>
</evidence>
<keyword evidence="12" id="KW-1185">Reference proteome</keyword>
<comment type="catalytic activity">
    <reaction evidence="1">
        <text>ATP + protein L-histidine = ADP + protein N-phospho-L-histidine.</text>
        <dbReference type="EC" id="2.7.13.3"/>
    </reaction>
</comment>
<keyword evidence="6 11" id="KW-0418">Kinase</keyword>
<dbReference type="PANTHER" id="PTHR24421">
    <property type="entry name" value="NITRATE/NITRITE SENSOR PROTEIN NARX-RELATED"/>
    <property type="match status" value="1"/>
</dbReference>
<keyword evidence="4 11" id="KW-0808">Transferase</keyword>
<evidence type="ECO:0000313" key="12">
    <source>
        <dbReference type="Proteomes" id="UP000255024"/>
    </source>
</evidence>
<name>A0A378RKA0_MYROD</name>
<dbReference type="CDD" id="cd16917">
    <property type="entry name" value="HATPase_UhpB-NarQ-NarX-like"/>
    <property type="match status" value="1"/>
</dbReference>
<dbReference type="RefSeq" id="WP_115089855.1">
    <property type="nucleotide sequence ID" value="NZ_CP068107.1"/>
</dbReference>
<dbReference type="InterPro" id="IPR011990">
    <property type="entry name" value="TPR-like_helical_dom_sf"/>
</dbReference>
<dbReference type="InterPro" id="IPR036890">
    <property type="entry name" value="HATPase_C_sf"/>
</dbReference>
<evidence type="ECO:0000313" key="11">
    <source>
        <dbReference type="EMBL" id="STZ26779.1"/>
    </source>
</evidence>
<dbReference type="InterPro" id="IPR050482">
    <property type="entry name" value="Sensor_HK_TwoCompSys"/>
</dbReference>